<dbReference type="SMART" id="SM00248">
    <property type="entry name" value="ANK"/>
    <property type="match status" value="5"/>
</dbReference>
<evidence type="ECO:0000256" key="2">
    <source>
        <dbReference type="ARBA" id="ARBA00022448"/>
    </source>
</evidence>
<dbReference type="OrthoDB" id="19174at2759"/>
<keyword evidence="17" id="KW-1185">Reference proteome</keyword>
<dbReference type="EnsemblMetazoa" id="CLYHEMT013428.1">
    <property type="protein sequence ID" value="CLYHEMP013428.1"/>
    <property type="gene ID" value="CLYHEMG013428"/>
</dbReference>
<keyword evidence="12" id="KW-0407">Ion channel</keyword>
<keyword evidence="13" id="KW-0040">ANK repeat</keyword>
<evidence type="ECO:0000256" key="7">
    <source>
        <dbReference type="ARBA" id="ARBA00022737"/>
    </source>
</evidence>
<feature type="domain" description="Ion transport" evidence="15">
    <location>
        <begin position="424"/>
        <end position="708"/>
    </location>
</feature>
<name>A0A7M6DJU0_9CNID</name>
<evidence type="ECO:0000256" key="5">
    <source>
        <dbReference type="ARBA" id="ARBA00022673"/>
    </source>
</evidence>
<proteinExistence type="predicted"/>
<keyword evidence="6 14" id="KW-0812">Transmembrane</keyword>
<feature type="repeat" description="ANK" evidence="13">
    <location>
        <begin position="223"/>
        <end position="255"/>
    </location>
</feature>
<dbReference type="Gene3D" id="1.25.40.20">
    <property type="entry name" value="Ankyrin repeat-containing domain"/>
    <property type="match status" value="1"/>
</dbReference>
<dbReference type="GO" id="GO:0005886">
    <property type="term" value="C:plasma membrane"/>
    <property type="evidence" value="ECO:0007669"/>
    <property type="project" value="UniProtKB-SubCell"/>
</dbReference>
<dbReference type="Pfam" id="PF00520">
    <property type="entry name" value="Ion_trans"/>
    <property type="match status" value="1"/>
</dbReference>
<evidence type="ECO:0000256" key="11">
    <source>
        <dbReference type="ARBA" id="ARBA00023136"/>
    </source>
</evidence>
<evidence type="ECO:0000256" key="6">
    <source>
        <dbReference type="ARBA" id="ARBA00022692"/>
    </source>
</evidence>
<evidence type="ECO:0000256" key="10">
    <source>
        <dbReference type="ARBA" id="ARBA00023065"/>
    </source>
</evidence>
<accession>A0A7M6DJU0</accession>
<evidence type="ECO:0000256" key="1">
    <source>
        <dbReference type="ARBA" id="ARBA00004651"/>
    </source>
</evidence>
<dbReference type="GO" id="GO:0005262">
    <property type="term" value="F:calcium channel activity"/>
    <property type="evidence" value="ECO:0007669"/>
    <property type="project" value="UniProtKB-KW"/>
</dbReference>
<feature type="repeat" description="ANK" evidence="13">
    <location>
        <begin position="190"/>
        <end position="222"/>
    </location>
</feature>
<feature type="transmembrane region" description="Helical" evidence="14">
    <location>
        <begin position="531"/>
        <end position="552"/>
    </location>
</feature>
<dbReference type="SUPFAM" id="SSF48403">
    <property type="entry name" value="Ankyrin repeat"/>
    <property type="match status" value="1"/>
</dbReference>
<evidence type="ECO:0000256" key="12">
    <source>
        <dbReference type="ARBA" id="ARBA00023303"/>
    </source>
</evidence>
<organism evidence="16 17">
    <name type="scientific">Clytia hemisphaerica</name>
    <dbReference type="NCBI Taxonomy" id="252671"/>
    <lineage>
        <taxon>Eukaryota</taxon>
        <taxon>Metazoa</taxon>
        <taxon>Cnidaria</taxon>
        <taxon>Hydrozoa</taxon>
        <taxon>Hydroidolina</taxon>
        <taxon>Leptothecata</taxon>
        <taxon>Obeliida</taxon>
        <taxon>Clytiidae</taxon>
        <taxon>Clytia</taxon>
    </lineage>
</organism>
<evidence type="ECO:0000256" key="3">
    <source>
        <dbReference type="ARBA" id="ARBA00022475"/>
    </source>
</evidence>
<dbReference type="GeneID" id="136822605"/>
<reference evidence="16" key="1">
    <citation type="submission" date="2021-01" db="UniProtKB">
        <authorList>
            <consortium name="EnsemblMetazoa"/>
        </authorList>
    </citation>
    <scope>IDENTIFICATION</scope>
</reference>
<feature type="transmembrane region" description="Helical" evidence="14">
    <location>
        <begin position="414"/>
        <end position="437"/>
    </location>
</feature>
<keyword evidence="8" id="KW-0106">Calcium</keyword>
<dbReference type="InterPro" id="IPR024862">
    <property type="entry name" value="TRPV"/>
</dbReference>
<evidence type="ECO:0000256" key="14">
    <source>
        <dbReference type="SAM" id="Phobius"/>
    </source>
</evidence>
<feature type="transmembrane region" description="Helical" evidence="14">
    <location>
        <begin position="558"/>
        <end position="578"/>
    </location>
</feature>
<keyword evidence="2" id="KW-0813">Transport</keyword>
<dbReference type="PANTHER" id="PTHR10582">
    <property type="entry name" value="TRANSIENT RECEPTOR POTENTIAL ION CHANNEL PROTEIN"/>
    <property type="match status" value="1"/>
</dbReference>
<dbReference type="GO" id="GO:0098703">
    <property type="term" value="P:calcium ion import across plasma membrane"/>
    <property type="evidence" value="ECO:0007669"/>
    <property type="project" value="TreeGrafter"/>
</dbReference>
<dbReference type="InterPro" id="IPR036770">
    <property type="entry name" value="Ankyrin_rpt-contain_sf"/>
</dbReference>
<keyword evidence="5" id="KW-0107">Calcium channel</keyword>
<sequence length="853" mass="98318">MPTAGGANNSGVRGFFTNFANYTGEKVSEVKELLFGVNIDDSVELASLTSRQSNSFRSRNGGNHDILKRKTLIPDELQHEDIYEQYAEYDCSRNLVVSSTTLFRKGPIPIEHLSHQEQNRLSKRGCLLEWNDAQRQTSDNHLPYIDPSSKSLLTYFARMGSGEDDTDVVNLAFVESLLNAGASMNYPDVYGQSIFFAVVRDWHIDVARFAIEKGADVNHRDQYGRTPLHLAAAVNYEEMVAFIIANGADITAKTEGEEQTPLHYAARYDSVEAMKVLIQAGAMIDGVDFLNRTPLHVAAETGSHEVVKFLMKLGAPTGVYDSFGNSVMFMMIEKMPHLAYEGLNQFFVEDNAMRRRYYYLDHLEFDVKSNVSSKNARNVLEAIVMYKEVDLMMHPSIKKLLSIKWKLYGKRRAIISNLGNVFHTLLATILIFAIPYRPYDQQFTPVKDNIIFITLAMLFVVLTFFFWIKQILTIRLLNAKDQAYKEHRFNYIKKQLPHCHPRWTEEKEFLEKEIERIKSYKSTFWQDYWNIFEWVSLLFVVIMFALHITNIVSPNMKVYRAANFVSAITLLLVWFRLYKTLRIARFFSEINVLLTNVALETCRFVILYMDLYIPYIFVFFMLFGGSTKLFGNTKKNIDENHFELEQFSDVLYYGWLVMLGKHFPEEGGTAVNHVALELFLGSYIVISTLLGFIYIGRLSELFSRVYKKVNAKSNLLVAGVLVTEEKYLSQNQLRANKKHMRRLCGPMVVPFESNKGVEDDDQNIGIGIEHVTSKIEDVTNYLRKANFPREERQSINVDQLTVLETELERIFQSMSESERLLTENKENVKTAQTKTIDLIKETIETRKTNANRK</sequence>
<dbReference type="InterPro" id="IPR005821">
    <property type="entry name" value="Ion_trans_dom"/>
</dbReference>
<keyword evidence="4" id="KW-0109">Calcium transport</keyword>
<keyword evidence="9 14" id="KW-1133">Transmembrane helix</keyword>
<feature type="transmembrane region" description="Helical" evidence="14">
    <location>
        <begin position="680"/>
        <end position="698"/>
    </location>
</feature>
<evidence type="ECO:0000259" key="15">
    <source>
        <dbReference type="Pfam" id="PF00520"/>
    </source>
</evidence>
<dbReference type="PANTHER" id="PTHR10582:SF33">
    <property type="entry name" value="TRANSIENT RECEPTOR POTENTIAL CHANNEL PYREXIA"/>
    <property type="match status" value="1"/>
</dbReference>
<dbReference type="InterPro" id="IPR002110">
    <property type="entry name" value="Ankyrin_rpt"/>
</dbReference>
<feature type="repeat" description="ANK" evidence="13">
    <location>
        <begin position="290"/>
        <end position="322"/>
    </location>
</feature>
<feature type="transmembrane region" description="Helical" evidence="14">
    <location>
        <begin position="449"/>
        <end position="468"/>
    </location>
</feature>
<comment type="subcellular location">
    <subcellularLocation>
        <location evidence="1">Cell membrane</location>
        <topology evidence="1">Multi-pass membrane protein</topology>
    </subcellularLocation>
</comment>
<dbReference type="PROSITE" id="PS50297">
    <property type="entry name" value="ANK_REP_REGION"/>
    <property type="match status" value="3"/>
</dbReference>
<protein>
    <recommendedName>
        <fullName evidence="15">Ion transport domain-containing protein</fullName>
    </recommendedName>
</protein>
<keyword evidence="7" id="KW-0677">Repeat</keyword>
<evidence type="ECO:0000256" key="8">
    <source>
        <dbReference type="ARBA" id="ARBA00022837"/>
    </source>
</evidence>
<evidence type="ECO:0000313" key="16">
    <source>
        <dbReference type="EnsemblMetazoa" id="CLYHEMP013428.1"/>
    </source>
</evidence>
<keyword evidence="10" id="KW-0406">Ion transport</keyword>
<keyword evidence="3" id="KW-1003">Cell membrane</keyword>
<dbReference type="PROSITE" id="PS50088">
    <property type="entry name" value="ANK_REPEAT"/>
    <property type="match status" value="4"/>
</dbReference>
<keyword evidence="11 14" id="KW-0472">Membrane</keyword>
<dbReference type="Pfam" id="PF12796">
    <property type="entry name" value="Ank_2"/>
    <property type="match status" value="2"/>
</dbReference>
<dbReference type="Proteomes" id="UP000594262">
    <property type="component" value="Unplaced"/>
</dbReference>
<dbReference type="RefSeq" id="XP_066934970.1">
    <property type="nucleotide sequence ID" value="XM_067078869.1"/>
</dbReference>
<evidence type="ECO:0000313" key="17">
    <source>
        <dbReference type="Proteomes" id="UP000594262"/>
    </source>
</evidence>
<feature type="repeat" description="ANK" evidence="13">
    <location>
        <begin position="257"/>
        <end position="289"/>
    </location>
</feature>
<evidence type="ECO:0000256" key="4">
    <source>
        <dbReference type="ARBA" id="ARBA00022568"/>
    </source>
</evidence>
<feature type="transmembrane region" description="Helical" evidence="14">
    <location>
        <begin position="612"/>
        <end position="630"/>
    </location>
</feature>
<evidence type="ECO:0000256" key="9">
    <source>
        <dbReference type="ARBA" id="ARBA00022989"/>
    </source>
</evidence>
<evidence type="ECO:0000256" key="13">
    <source>
        <dbReference type="PROSITE-ProRule" id="PRU00023"/>
    </source>
</evidence>
<dbReference type="AlphaFoldDB" id="A0A7M6DJU0"/>